<keyword evidence="2" id="KW-1185">Reference proteome</keyword>
<proteinExistence type="predicted"/>
<sequence length="528" mass="55751">MSDAAAAVSAFTMPPVYIQQQQQQQPLTPQQMHPMYSPNPGDVDSSGAHMYYSSPLTYSTTPNASIYAQAHQLPQAGFATSMSAYPYGMPPVKQQVPSIQQQQQQQQQQQAQLMRGYAYQQLGAYPQQQQQHQQPGIALELGADALPQHAQVMYPIGQPYQPGQVLGRPLGAYRSRLPGQTQLGASAPSAPQYMLYRMPDGTTQAVEASAHYQPQMAPAQEQQGHLQTIAEDDDDHHIAPNPDRLQQPHGNGLNASTSDIAGGDDNTPASLADRHGPDADGDGNAADAARNGDTVGGNGPSAPPSLQVEIPQTPTDSSRARGDPLSTSTAQRSSAATSRQHTASTPDTGSTGSAAAATSDSQQPGERAAAAAAAPPQAQARRFPPVVNTAARAAASNSNEPGPQTAMLIEYVQNLPSPSSFQPIVYQQNENYSPMEFGNTPIVGHHHASPFQWPLPPGHAAHTADQRPPQQQQQPQQQQAAGGAGSSVNRTAPHQPSPLKRNLSKGSSPDGNASTVRSPNAKRSKAPA</sequence>
<evidence type="ECO:0000313" key="2">
    <source>
        <dbReference type="Proteomes" id="UP001140087"/>
    </source>
</evidence>
<protein>
    <submittedName>
        <fullName evidence="1">Uncharacterized protein</fullName>
    </submittedName>
</protein>
<gene>
    <name evidence="1" type="ORF">H4R21_004227</name>
</gene>
<reference evidence="1" key="1">
    <citation type="submission" date="2022-07" db="EMBL/GenBank/DDBJ databases">
        <title>Phylogenomic reconstructions and comparative analyses of Kickxellomycotina fungi.</title>
        <authorList>
            <person name="Reynolds N.K."/>
            <person name="Stajich J.E."/>
            <person name="Barry K."/>
            <person name="Grigoriev I.V."/>
            <person name="Crous P."/>
            <person name="Smith M.E."/>
        </authorList>
    </citation>
    <scope>NUCLEOTIDE SEQUENCE</scope>
    <source>
        <strain evidence="1">BCRC 34780</strain>
    </source>
</reference>
<comment type="caution">
    <text evidence="1">The sequence shown here is derived from an EMBL/GenBank/DDBJ whole genome shotgun (WGS) entry which is preliminary data.</text>
</comment>
<dbReference type="Proteomes" id="UP001140087">
    <property type="component" value="Unassembled WGS sequence"/>
</dbReference>
<organism evidence="1 2">
    <name type="scientific">Coemansia helicoidea</name>
    <dbReference type="NCBI Taxonomy" id="1286919"/>
    <lineage>
        <taxon>Eukaryota</taxon>
        <taxon>Fungi</taxon>
        <taxon>Fungi incertae sedis</taxon>
        <taxon>Zoopagomycota</taxon>
        <taxon>Kickxellomycotina</taxon>
        <taxon>Kickxellomycetes</taxon>
        <taxon>Kickxellales</taxon>
        <taxon>Kickxellaceae</taxon>
        <taxon>Coemansia</taxon>
    </lineage>
</organism>
<name>A0ACC1KYW3_9FUNG</name>
<dbReference type="EMBL" id="JANBUN010001542">
    <property type="protein sequence ID" value="KAJ2797673.1"/>
    <property type="molecule type" value="Genomic_DNA"/>
</dbReference>
<evidence type="ECO:0000313" key="1">
    <source>
        <dbReference type="EMBL" id="KAJ2797673.1"/>
    </source>
</evidence>
<accession>A0ACC1KYW3</accession>